<dbReference type="PATRIC" id="fig|838561.3.peg.1237"/>
<dbReference type="KEGG" id="smir:SMM_1083"/>
<evidence type="ECO:0000313" key="1">
    <source>
        <dbReference type="EMBL" id="AHI58593.1"/>
    </source>
</evidence>
<dbReference type="AlphaFoldDB" id="W0GS34"/>
<dbReference type="KEGG" id="smia:P344_06450"/>
<name>W0GS34_9MOLU</name>
<dbReference type="HOGENOM" id="CLU_1748508_0_0_14"/>
<evidence type="ECO:0000313" key="2">
    <source>
        <dbReference type="Proteomes" id="UP000019260"/>
    </source>
</evidence>
<proteinExistence type="predicted"/>
<protein>
    <submittedName>
        <fullName evidence="1">Uncharacterized protein</fullName>
    </submittedName>
</protein>
<organism evidence="1 2">
    <name type="scientific">Spiroplasma mirum ATCC 29335</name>
    <dbReference type="NCBI Taxonomy" id="838561"/>
    <lineage>
        <taxon>Bacteria</taxon>
        <taxon>Bacillati</taxon>
        <taxon>Mycoplasmatota</taxon>
        <taxon>Mollicutes</taxon>
        <taxon>Entomoplasmatales</taxon>
        <taxon>Spiroplasmataceae</taxon>
        <taxon>Spiroplasma</taxon>
    </lineage>
</organism>
<accession>W0GS34</accession>
<gene>
    <name evidence="1" type="ORF">P344_06450</name>
</gene>
<dbReference type="EMBL" id="CP006720">
    <property type="protein sequence ID" value="AHI58593.1"/>
    <property type="molecule type" value="Genomic_DNA"/>
</dbReference>
<reference evidence="1 2" key="1">
    <citation type="submission" date="2013-09" db="EMBL/GenBank/DDBJ databases">
        <title>Complete genome sequence of Spiroplasma mirum suckling mouse cataract agent.</title>
        <authorList>
            <person name="Landry C.A."/>
            <person name="Bastian F.O."/>
            <person name="Thune R.L."/>
        </authorList>
    </citation>
    <scope>NUCLEOTIDE SEQUENCE [LARGE SCALE GENOMIC DNA]</scope>
    <source>
        <strain evidence="1 2">SMCA</strain>
    </source>
</reference>
<sequence length="149" mass="17127">MEMQFKIQKPLPSDTEITGIKIKDPKAIKWGNIKCWGKIENEYCYPQLFIKNSQMFPLFSLPIETTPNIRIFEYWLGKSFLPWNLAKEYIKQKDILSLVSVSNKPPAPTKQTFKNSRLALGKINLKDTRAAEGMTVPIPTWPEGNALKI</sequence>
<dbReference type="Proteomes" id="UP000019260">
    <property type="component" value="Chromosome"/>
</dbReference>
<keyword evidence="2" id="KW-1185">Reference proteome</keyword>